<dbReference type="InterPro" id="IPR050358">
    <property type="entry name" value="RSE1/DDB1/CFT1"/>
</dbReference>
<dbReference type="PANTHER" id="PTHR10644">
    <property type="entry name" value="DNA REPAIR/RNA PROCESSING CPSF FAMILY"/>
    <property type="match status" value="1"/>
</dbReference>
<dbReference type="InterPro" id="IPR015943">
    <property type="entry name" value="WD40/YVTN_repeat-like_dom_sf"/>
</dbReference>
<dbReference type="EMBL" id="CAXAMM010004869">
    <property type="protein sequence ID" value="CAK9005176.1"/>
    <property type="molecule type" value="Genomic_DNA"/>
</dbReference>
<dbReference type="InterPro" id="IPR004871">
    <property type="entry name" value="RSE1/DDB1/CPSF1_C"/>
</dbReference>
<dbReference type="Pfam" id="PF03178">
    <property type="entry name" value="CPSF_A"/>
    <property type="match status" value="1"/>
</dbReference>
<feature type="domain" description="RSE1/DDB1/CPSF1 first beta-propeller" evidence="7">
    <location>
        <begin position="727"/>
        <end position="1085"/>
    </location>
</feature>
<comment type="similarity">
    <text evidence="2">Belongs to the DDB1 family.</text>
</comment>
<feature type="region of interest" description="Disordered" evidence="5">
    <location>
        <begin position="148"/>
        <end position="169"/>
    </location>
</feature>
<dbReference type="InterPro" id="IPR058543">
    <property type="entry name" value="Beta-prop_RSE1/DDB1/CPSF1_2nd"/>
</dbReference>
<sequence length="1915" mass="211387">MSPAAAATATGSELPASAEAAKSPDKPNAEAGSAAAATAGEPAKVAPKEPEHKPEDLEEEKGNETRKGTEDLILTSPQKRKADTPAEEIETGRSAYSGLLRVERRIFELCDLTLCYQREMADRVSTESSMPATVVVPDEGGVAEPEVGIRAADGPTPKAPGPSPPRPENPEIENLVRNTVHGVLLGSEDLVSVPLDTLQRLQMSRVEASESLIRTLSYEVAKSEAERWRKAANTVLEGLYKLQNDVDWLQREHSSNPSQDLDSMVLPADRGIHAGKATPELRILIQASNLRYSALREGAGFWGHTYFEQLLQPESDLAALSDLPRASTEGRLKEIDHLQDLLRWAIGRFARLQDITGEVAKFISSVSESENATKVRLEAMGTKLVELVNGIVGLSASIRHTGEESLKSQRSETKHLENISWQLSGSGKNINTSLKETLTSLGKIMSQVDNQVSKQNKHQEETNQLLSSLNDSMKKLIDVQGKKAVEAKSAAAIGSGANGYVGDWGDFATNTRDASSASCARCAAQADACDIFWFGLQAHEDGRWPVGVRDLNPGNLSHVRQPLNICKKNKAPLQRAKERCRQGIMHLLRAATALPPPPYETAETCEREKRLLTSQRMSPVMRMSPSGDRDDAGSSELQMLSILLVSGNQNLASLPIFFQKPDGSGLTGGRFWAPSRARRGGRKLGRRAERTVDRPPPAGLSGLEWLGMQGASERPKLYQLTLQRSSAITHAIYGNFSAPKAQEIVCARYKTLELLRPDDSGKVQSILAVEIFGVIRALNPFRLTGASRDYIVVASDSGRIVILEYDGTKNMFEKVHQETFGKTGCRRIVPGQYLAVDPKGRAVLIGAIEKQKFVYILNRDSAARLTISSPLEAHKSYTLVYAMVGMDVGFENPLFASIELSYEEVDKDPHAEPPQKMLTLYEMDLGLNHVTRKFADAVDHSAHALIAVPGGVDGPSGVLVCCENCLVYKKQGHPDVVCAIPRRLEMAQEKGLLIVAHATHKLKDFFFFLIQSEYGDLYKVTLTHDEDMVSEVQVKYFDTIPLSNALCVLKTGFLFAAAEFGNHALYQFQGIGTDEEDPMCTSSHPHGAQALVAFKPRALKNLMLYDEMPSLSPIIDMKVLDATGEGKPQLYAMCGRGPRASLRVLRHGLAVTEMAVSELPGKPNAVWTVKATMDSEYDRYIVVSFVDVTLVLSIGDTVEEVLDSGFLATAPSLLIQLMADDSYVQVHPTGIRHLLPRRTNEWRVPGQKRIVTAAANERQVVIALSGGEILYFEIDESHTLNEVAKRDMNYEVLCIAVQPVPENRQRASFMAVGGVDNTIRILSLERERPLKQLSAQALQSPAESVCLLEMKNLGQAEDVHSLFLSIGLSSGILIRSVVDFVTGTLSDQRSRFLGAKAVRLHKVSVQGMPAMLALSTKPWLSYNFQGKNHCTPMSYEQLEYTSSFASEQCPEGFVAISGNTLRILACERLGELFNHTVMNLSYTPRRFVPLPPAVLPPPGQPTTDPIMLAILEADHNAYNEETKREIRAALKKIRLTKTVDDEDDVKEEDDEEDLPEAQVGTFKAGEGKWGSCVRIVNPSSLTPVFKLDLDIDEAALCLTVCYFSQLANQPCLVVGTVYNMTLYPRHAPKATIKTYMYDERYHLQLIHSTPLDDVPLCLFPFEGRLLASVGKNLRVYELGKRKLLRKCEYKNIPEGLMWMHVKGDKIFAGDLRESFHIFKYRRTDNQLFVLADDQAPRWMTCATVLDSTTMAGADKFDNFFVCRIPEEARDDEGGDHTGLRLKADTAYLTGATPKLDSIVQFHVGDTVTALEKTTLAQGGSELICYSTLLGAIGAFYPFAGKDELDFFQHLEMFVRAEKPPLCGRDHIMYRSYHFPVQNCVDGDLCEQFMTLSAEKQRLIASELDRTPAEIIKKLE</sequence>
<evidence type="ECO:0000259" key="7">
    <source>
        <dbReference type="Pfam" id="PF10433"/>
    </source>
</evidence>
<dbReference type="Proteomes" id="UP001642464">
    <property type="component" value="Unassembled WGS sequence"/>
</dbReference>
<feature type="compositionally biased region" description="Low complexity" evidence="5">
    <location>
        <begin position="29"/>
        <end position="45"/>
    </location>
</feature>
<comment type="caution">
    <text evidence="9">The sequence shown here is derived from an EMBL/GenBank/DDBJ whole genome shotgun (WGS) entry which is preliminary data.</text>
</comment>
<proteinExistence type="inferred from homology"/>
<evidence type="ECO:0000259" key="6">
    <source>
        <dbReference type="Pfam" id="PF03178"/>
    </source>
</evidence>
<dbReference type="Gene3D" id="2.130.10.10">
    <property type="entry name" value="YVTN repeat-like/Quinoprotein amine dehydrogenase"/>
    <property type="match status" value="3"/>
</dbReference>
<reference evidence="9 10" key="1">
    <citation type="submission" date="2024-02" db="EMBL/GenBank/DDBJ databases">
        <authorList>
            <person name="Chen Y."/>
            <person name="Shah S."/>
            <person name="Dougan E. K."/>
            <person name="Thang M."/>
            <person name="Chan C."/>
        </authorList>
    </citation>
    <scope>NUCLEOTIDE SEQUENCE [LARGE SCALE GENOMIC DNA]</scope>
</reference>
<accession>A0ABP0IRG8</accession>
<feature type="region of interest" description="Disordered" evidence="5">
    <location>
        <begin position="1"/>
        <end position="89"/>
    </location>
</feature>
<dbReference type="Pfam" id="PF10433">
    <property type="entry name" value="Beta-prop_RSE1_1st"/>
    <property type="match status" value="1"/>
</dbReference>
<dbReference type="InterPro" id="IPR018846">
    <property type="entry name" value="Beta-prop_RSE1/DDB1/CPSF1_1st"/>
</dbReference>
<evidence type="ECO:0000256" key="5">
    <source>
        <dbReference type="SAM" id="MobiDB-lite"/>
    </source>
</evidence>
<evidence type="ECO:0000256" key="2">
    <source>
        <dbReference type="ARBA" id="ARBA00007453"/>
    </source>
</evidence>
<keyword evidence="10" id="KW-1185">Reference proteome</keyword>
<feature type="compositionally biased region" description="Pro residues" evidence="5">
    <location>
        <begin position="157"/>
        <end position="167"/>
    </location>
</feature>
<evidence type="ECO:0000259" key="8">
    <source>
        <dbReference type="Pfam" id="PF23726"/>
    </source>
</evidence>
<gene>
    <name evidence="9" type="ORF">SCF082_LOCUS8487</name>
</gene>
<dbReference type="InterPro" id="IPR011047">
    <property type="entry name" value="Quinoprotein_ADH-like_sf"/>
</dbReference>
<name>A0ABP0IRG8_9DINO</name>
<feature type="domain" description="RSE1/DDB1/CPSF1 second beta-propeller" evidence="8">
    <location>
        <begin position="1152"/>
        <end position="1464"/>
    </location>
</feature>
<feature type="non-terminal residue" evidence="9">
    <location>
        <position position="1915"/>
    </location>
</feature>
<evidence type="ECO:0000256" key="4">
    <source>
        <dbReference type="ARBA" id="ARBA00023242"/>
    </source>
</evidence>
<organism evidence="9 10">
    <name type="scientific">Durusdinium trenchii</name>
    <dbReference type="NCBI Taxonomy" id="1381693"/>
    <lineage>
        <taxon>Eukaryota</taxon>
        <taxon>Sar</taxon>
        <taxon>Alveolata</taxon>
        <taxon>Dinophyceae</taxon>
        <taxon>Suessiales</taxon>
        <taxon>Symbiodiniaceae</taxon>
        <taxon>Durusdinium</taxon>
    </lineage>
</organism>
<keyword evidence="4" id="KW-0539">Nucleus</keyword>
<evidence type="ECO:0000313" key="10">
    <source>
        <dbReference type="Proteomes" id="UP001642464"/>
    </source>
</evidence>
<protein>
    <recommendedName>
        <fullName evidence="3">DNA damage-binding protein 1</fullName>
    </recommendedName>
</protein>
<comment type="subcellular location">
    <subcellularLocation>
        <location evidence="1">Nucleus</location>
    </subcellularLocation>
</comment>
<evidence type="ECO:0000256" key="3">
    <source>
        <dbReference type="ARBA" id="ARBA00014577"/>
    </source>
</evidence>
<dbReference type="Pfam" id="PF23726">
    <property type="entry name" value="Beta-prop_RSE1_2nd"/>
    <property type="match status" value="1"/>
</dbReference>
<feature type="domain" description="RSE1/DDB1/CPSF1 C-terminal" evidence="6">
    <location>
        <begin position="1571"/>
        <end position="1889"/>
    </location>
</feature>
<evidence type="ECO:0000256" key="1">
    <source>
        <dbReference type="ARBA" id="ARBA00004123"/>
    </source>
</evidence>
<feature type="compositionally biased region" description="Basic and acidic residues" evidence="5">
    <location>
        <begin position="46"/>
        <end position="70"/>
    </location>
</feature>
<dbReference type="SUPFAM" id="SSF50998">
    <property type="entry name" value="Quinoprotein alcohol dehydrogenase-like"/>
    <property type="match status" value="1"/>
</dbReference>
<evidence type="ECO:0000313" key="9">
    <source>
        <dbReference type="EMBL" id="CAK9005176.1"/>
    </source>
</evidence>